<dbReference type="STRING" id="1618570.UT08_C0006G0052"/>
<dbReference type="Pfam" id="PF10049">
    <property type="entry name" value="DUF2283"/>
    <property type="match status" value="1"/>
</dbReference>
<name>A0A0G0NHT6_9BACT</name>
<reference evidence="1 2" key="1">
    <citation type="journal article" date="2015" name="Nature">
        <title>rRNA introns, odd ribosomes, and small enigmatic genomes across a large radiation of phyla.</title>
        <authorList>
            <person name="Brown C.T."/>
            <person name="Hug L.A."/>
            <person name="Thomas B.C."/>
            <person name="Sharon I."/>
            <person name="Castelle C.J."/>
            <person name="Singh A."/>
            <person name="Wilkins M.J."/>
            <person name="Williams K.H."/>
            <person name="Banfield J.F."/>
        </authorList>
    </citation>
    <scope>NUCLEOTIDE SEQUENCE [LARGE SCALE GENOMIC DNA]</scope>
</reference>
<comment type="caution">
    <text evidence="1">The sequence shown here is derived from an EMBL/GenBank/DDBJ whole genome shotgun (WGS) entry which is preliminary data.</text>
</comment>
<dbReference type="Proteomes" id="UP000034081">
    <property type="component" value="Unassembled WGS sequence"/>
</dbReference>
<evidence type="ECO:0000313" key="2">
    <source>
        <dbReference type="Proteomes" id="UP000034081"/>
    </source>
</evidence>
<proteinExistence type="predicted"/>
<sequence>MEQTFVTNVLPKLGLKHLFGMRKTPLWLSYDGEGDALHVVFEEAKRKDKSVLNKDDIIVTKRGKKIINMTILNAKRFMR</sequence>
<evidence type="ECO:0000313" key="1">
    <source>
        <dbReference type="EMBL" id="KKQ85469.1"/>
    </source>
</evidence>
<organism evidence="1 2">
    <name type="scientific">Candidatus Woesebacteria bacterium GW2011_GWB1_38_8</name>
    <dbReference type="NCBI Taxonomy" id="1618570"/>
    <lineage>
        <taxon>Bacteria</taxon>
        <taxon>Candidatus Woeseibacteriota</taxon>
    </lineage>
</organism>
<dbReference type="EMBL" id="LBVL01000006">
    <property type="protein sequence ID" value="KKQ85469.1"/>
    <property type="molecule type" value="Genomic_DNA"/>
</dbReference>
<dbReference type="InterPro" id="IPR019270">
    <property type="entry name" value="DUF2283"/>
</dbReference>
<dbReference type="AlphaFoldDB" id="A0A0G0NHT6"/>
<accession>A0A0G0NHT6</accession>
<gene>
    <name evidence="1" type="ORF">UT08_C0006G0052</name>
</gene>
<protein>
    <submittedName>
        <fullName evidence="1">Uncharacterized protein</fullName>
    </submittedName>
</protein>